<evidence type="ECO:0000313" key="3">
    <source>
        <dbReference type="Proteomes" id="UP000738431"/>
    </source>
</evidence>
<dbReference type="Pfam" id="PF03480">
    <property type="entry name" value="DctP"/>
    <property type="match status" value="1"/>
</dbReference>
<gene>
    <name evidence="2" type="ORF">K1X11_021040</name>
</gene>
<dbReference type="PANTHER" id="PTHR33376:SF2">
    <property type="entry name" value="DICARBOXYLATE-BINDING PERIPLASMIC PROTEIN"/>
    <property type="match status" value="1"/>
</dbReference>
<dbReference type="EMBL" id="CP139781">
    <property type="protein sequence ID" value="WRQ87307.1"/>
    <property type="molecule type" value="Genomic_DNA"/>
</dbReference>
<evidence type="ECO:0000256" key="1">
    <source>
        <dbReference type="ARBA" id="ARBA00022729"/>
    </source>
</evidence>
<dbReference type="PANTHER" id="PTHR33376">
    <property type="match status" value="1"/>
</dbReference>
<evidence type="ECO:0000313" key="2">
    <source>
        <dbReference type="EMBL" id="WRQ87307.1"/>
    </source>
</evidence>
<protein>
    <submittedName>
        <fullName evidence="2">TRAP transporter substrate-binding protein</fullName>
    </submittedName>
</protein>
<dbReference type="CDD" id="cd13671">
    <property type="entry name" value="PBP2_TRAP_SBP_like_3"/>
    <property type="match status" value="1"/>
</dbReference>
<accession>A0ABZ1C7K2</accession>
<dbReference type="NCBIfam" id="TIGR00787">
    <property type="entry name" value="dctP"/>
    <property type="match status" value="1"/>
</dbReference>
<reference evidence="2 3" key="1">
    <citation type="submission" date="2021-08" db="EMBL/GenBank/DDBJ databases">
        <authorList>
            <person name="Zhang D."/>
            <person name="Zhang A."/>
            <person name="Wang L."/>
        </authorList>
    </citation>
    <scope>NUCLEOTIDE SEQUENCE [LARGE SCALE GENOMIC DNA]</scope>
    <source>
        <strain evidence="2 3">WL0086</strain>
    </source>
</reference>
<dbReference type="InterPro" id="IPR038404">
    <property type="entry name" value="TRAP_DctP_sf"/>
</dbReference>
<organism evidence="2 3">
    <name type="scientific">Actomonas aquatica</name>
    <dbReference type="NCBI Taxonomy" id="2866162"/>
    <lineage>
        <taxon>Bacteria</taxon>
        <taxon>Pseudomonadati</taxon>
        <taxon>Verrucomicrobiota</taxon>
        <taxon>Opitutia</taxon>
        <taxon>Opitutales</taxon>
        <taxon>Opitutaceae</taxon>
        <taxon>Actomonas</taxon>
    </lineage>
</organism>
<sequence>MRKETSFLAVGLVLGALVTATCFVFIQRSAKTDGGAARVLKLGHALDQSHPVHAGMEFMAQRLAEISGGQMEIQIFPNGQLGSEPETVEQLQRGALAMVKTSAAAMEGFVPEMAVFGLPYLFRDDEHYWTVLNGPIGKELLEAGAPVGIHGLCYYDSGSRSFYTIDGPILDPEAVKGQKIRTLQSRMAMDLISTMDGAPTPIPWGELYTALQQRMVDGAENNPPSFLTSRHYEVAKYYSLDEHTRIPDMVIFSQKIWDTLSPQQQAWVEQAAMESVDFQRALWTEKTEEALEQVEAAGVTVYRPDKTPFVEATAPLYEQFKDTPIGRLAARIREVQ</sequence>
<dbReference type="RefSeq" id="WP_221029280.1">
    <property type="nucleotide sequence ID" value="NZ_CP139781.1"/>
</dbReference>
<reference evidence="2 3" key="2">
    <citation type="submission" date="2023-12" db="EMBL/GenBank/DDBJ databases">
        <title>Description of an unclassified Opitutus bacterium of Verrucomicrobiota.</title>
        <authorList>
            <person name="Zhang D.-F."/>
        </authorList>
    </citation>
    <scope>NUCLEOTIDE SEQUENCE [LARGE SCALE GENOMIC DNA]</scope>
    <source>
        <strain evidence="2 3">WL0086</strain>
    </source>
</reference>
<dbReference type="NCBIfam" id="NF037995">
    <property type="entry name" value="TRAP_S1"/>
    <property type="match status" value="1"/>
</dbReference>
<keyword evidence="1" id="KW-0732">Signal</keyword>
<dbReference type="PIRSF" id="PIRSF006470">
    <property type="entry name" value="DctB"/>
    <property type="match status" value="1"/>
</dbReference>
<keyword evidence="3" id="KW-1185">Reference proteome</keyword>
<dbReference type="Gene3D" id="3.40.190.170">
    <property type="entry name" value="Bacterial extracellular solute-binding protein, family 7"/>
    <property type="match status" value="1"/>
</dbReference>
<dbReference type="InterPro" id="IPR018389">
    <property type="entry name" value="DctP_fam"/>
</dbReference>
<name>A0ABZ1C7K2_9BACT</name>
<dbReference type="Proteomes" id="UP000738431">
    <property type="component" value="Chromosome"/>
</dbReference>
<proteinExistence type="predicted"/>
<dbReference type="InterPro" id="IPR004682">
    <property type="entry name" value="TRAP_DctP"/>
</dbReference>